<dbReference type="SUPFAM" id="SSF53098">
    <property type="entry name" value="Ribonuclease H-like"/>
    <property type="match status" value="1"/>
</dbReference>
<evidence type="ECO:0000313" key="4">
    <source>
        <dbReference type="Proteomes" id="UP000008672"/>
    </source>
</evidence>
<accession>H3B3J7</accession>
<sequence length="576" mass="65702">NTKILMSIIKCIEFCGHQGISLRGHKDNGATCTDACNSNNGNFHAMLKMRIDAGDTVLKDHFSDCEKNATYISKTAQNQLLDCFKDYLQYEIVKEVKEQPFKPYFGVMADEVSDISNWEQLGIVNNEEPVERLLMSSECKEIAGGALCNSIIKNLKDAGLNPYCRAPCFDGAGNIAGQQRGCTARFLEHAPRAPYFHCTSHDLYLALCKACKIPEIQRMLETLKNLGTFFKFSPKWQRRLEDSVEIINKERENTEEARISRRKIKPLCETHWIEKHKALEDFEELCEAFVDCLEKTTTEVNYDAKIVSDANGFLSQITNCSFISAFHSVRYVFGYTKALSALLQGSTMDLITAYEEVKLICDDLKDTRVNVEKQFAKMFTQIRNMVPLARLEVGVPHRCKRQTLRSNVEADNPECYFRRAIFIPFLDSIIQQISLHATRALYLIPSNLHKLTQQHEQNLKSYCFTDLPSPATFHQEIRLWSLWVSYGETSPSTAQNALKHLSDSATSRLYPNICSILHVILVSPTTTATVERANSSLKFIKNKYRSTMTEGRLNALILMFVHRDIKLDVEKIIDMF</sequence>
<name>H3B3J7_LATCH</name>
<reference evidence="3" key="3">
    <citation type="submission" date="2025-09" db="UniProtKB">
        <authorList>
            <consortium name="Ensembl"/>
        </authorList>
    </citation>
    <scope>IDENTIFICATION</scope>
</reference>
<evidence type="ECO:0008006" key="5">
    <source>
        <dbReference type="Google" id="ProtNLM"/>
    </source>
</evidence>
<dbReference type="Proteomes" id="UP000008672">
    <property type="component" value="Unassembled WGS sequence"/>
</dbReference>
<feature type="domain" description="DUF4371" evidence="2">
    <location>
        <begin position="13"/>
        <end position="125"/>
    </location>
</feature>
<dbReference type="PANTHER" id="PTHR46289">
    <property type="entry name" value="52 KDA REPRESSOR OF THE INHIBITOR OF THE PROTEIN KINASE-LIKE PROTEIN-RELATED"/>
    <property type="match status" value="1"/>
</dbReference>
<dbReference type="Ensembl" id="ENSLACT00000016582.1">
    <property type="protein sequence ID" value="ENSLACP00000016468.1"/>
    <property type="gene ID" value="ENSLACG00000014510.1"/>
</dbReference>
<organism evidence="3 4">
    <name type="scientific">Latimeria chalumnae</name>
    <name type="common">Coelacanth</name>
    <dbReference type="NCBI Taxonomy" id="7897"/>
    <lineage>
        <taxon>Eukaryota</taxon>
        <taxon>Metazoa</taxon>
        <taxon>Chordata</taxon>
        <taxon>Craniata</taxon>
        <taxon>Vertebrata</taxon>
        <taxon>Euteleostomi</taxon>
        <taxon>Coelacanthiformes</taxon>
        <taxon>Coelacanthidae</taxon>
        <taxon>Latimeria</taxon>
    </lineage>
</organism>
<evidence type="ECO:0000313" key="3">
    <source>
        <dbReference type="Ensembl" id="ENSLACP00000016468.1"/>
    </source>
</evidence>
<dbReference type="OMA" id="RAPYFHC"/>
<reference evidence="4" key="1">
    <citation type="submission" date="2011-08" db="EMBL/GenBank/DDBJ databases">
        <title>The draft genome of Latimeria chalumnae.</title>
        <authorList>
            <person name="Di Palma F."/>
            <person name="Alfoldi J."/>
            <person name="Johnson J."/>
            <person name="Berlin A."/>
            <person name="Gnerre S."/>
            <person name="Jaffe D."/>
            <person name="MacCallum I."/>
            <person name="Young S."/>
            <person name="Walker B.J."/>
            <person name="Lander E."/>
            <person name="Lindblad-Toh K."/>
        </authorList>
    </citation>
    <scope>NUCLEOTIDE SEQUENCE [LARGE SCALE GENOMIC DNA]</scope>
    <source>
        <strain evidence="4">Wild caught</strain>
    </source>
</reference>
<protein>
    <recommendedName>
        <fullName evidence="5">HAT C-terminal dimerisation domain-containing protein</fullName>
    </recommendedName>
</protein>
<evidence type="ECO:0000259" key="1">
    <source>
        <dbReference type="Pfam" id="PF05699"/>
    </source>
</evidence>
<evidence type="ECO:0000259" key="2">
    <source>
        <dbReference type="Pfam" id="PF14291"/>
    </source>
</evidence>
<dbReference type="PANTHER" id="PTHR46289:SF14">
    <property type="entry name" value="DUF4371 DOMAIN-CONTAINING PROTEIN"/>
    <property type="match status" value="1"/>
</dbReference>
<dbReference type="InterPro" id="IPR008906">
    <property type="entry name" value="HATC_C_dom"/>
</dbReference>
<dbReference type="Pfam" id="PF14291">
    <property type="entry name" value="DUF4371"/>
    <property type="match status" value="1"/>
</dbReference>
<keyword evidence="4" id="KW-1185">Reference proteome</keyword>
<reference evidence="3" key="2">
    <citation type="submission" date="2025-08" db="UniProtKB">
        <authorList>
            <consortium name="Ensembl"/>
        </authorList>
    </citation>
    <scope>IDENTIFICATION</scope>
</reference>
<dbReference type="InterPro" id="IPR012337">
    <property type="entry name" value="RNaseH-like_sf"/>
</dbReference>
<feature type="domain" description="HAT C-terminal dimerisation" evidence="1">
    <location>
        <begin position="505"/>
        <end position="564"/>
    </location>
</feature>
<dbReference type="HOGENOM" id="CLU_006175_4_2_1"/>
<dbReference type="STRING" id="7897.ENSLACP00000016468"/>
<dbReference type="InParanoid" id="H3B3J7"/>
<dbReference type="InterPro" id="IPR052958">
    <property type="entry name" value="IFN-induced_PKR_regulator"/>
</dbReference>
<dbReference type="InterPro" id="IPR025398">
    <property type="entry name" value="DUF4371"/>
</dbReference>
<dbReference type="Pfam" id="PF05699">
    <property type="entry name" value="Dimer_Tnp_hAT"/>
    <property type="match status" value="1"/>
</dbReference>
<proteinExistence type="predicted"/>
<dbReference type="eggNOG" id="ENOG502QU3U">
    <property type="taxonomic scope" value="Eukaryota"/>
</dbReference>
<dbReference type="EMBL" id="AFYH01108212">
    <property type="status" value="NOT_ANNOTATED_CDS"/>
    <property type="molecule type" value="Genomic_DNA"/>
</dbReference>
<dbReference type="GeneTree" id="ENSGT00940000166390"/>
<dbReference type="AlphaFoldDB" id="H3B3J7"/>
<dbReference type="GO" id="GO:0046983">
    <property type="term" value="F:protein dimerization activity"/>
    <property type="evidence" value="ECO:0007669"/>
    <property type="project" value="InterPro"/>
</dbReference>